<feature type="transmembrane region" description="Helical" evidence="6">
    <location>
        <begin position="240"/>
        <end position="260"/>
    </location>
</feature>
<dbReference type="CDD" id="cd06581">
    <property type="entry name" value="TM_PBP1_LivM_like"/>
    <property type="match status" value="1"/>
</dbReference>
<evidence type="ECO:0000256" key="5">
    <source>
        <dbReference type="ARBA" id="ARBA00023136"/>
    </source>
</evidence>
<dbReference type="EMBL" id="JBHRZH010000004">
    <property type="protein sequence ID" value="MFC3760061.1"/>
    <property type="molecule type" value="Genomic_DNA"/>
</dbReference>
<feature type="transmembrane region" description="Helical" evidence="6">
    <location>
        <begin position="62"/>
        <end position="82"/>
    </location>
</feature>
<evidence type="ECO:0000256" key="1">
    <source>
        <dbReference type="ARBA" id="ARBA00004651"/>
    </source>
</evidence>
<keyword evidence="2" id="KW-1003">Cell membrane</keyword>
<dbReference type="RefSeq" id="WP_239554036.1">
    <property type="nucleotide sequence ID" value="NZ_JAFBCM010000001.1"/>
</dbReference>
<feature type="transmembrane region" description="Helical" evidence="6">
    <location>
        <begin position="163"/>
        <end position="182"/>
    </location>
</feature>
<dbReference type="PANTHER" id="PTHR30482:SF10">
    <property type="entry name" value="HIGH-AFFINITY BRANCHED-CHAIN AMINO ACID TRANSPORT PROTEIN BRAE"/>
    <property type="match status" value="1"/>
</dbReference>
<gene>
    <name evidence="7" type="ORF">ACFOUW_04375</name>
</gene>
<keyword evidence="5 6" id="KW-0472">Membrane</keyword>
<evidence type="ECO:0000256" key="2">
    <source>
        <dbReference type="ARBA" id="ARBA00022475"/>
    </source>
</evidence>
<dbReference type="Pfam" id="PF02653">
    <property type="entry name" value="BPD_transp_2"/>
    <property type="match status" value="1"/>
</dbReference>
<keyword evidence="8" id="KW-1185">Reference proteome</keyword>
<evidence type="ECO:0000256" key="4">
    <source>
        <dbReference type="ARBA" id="ARBA00022989"/>
    </source>
</evidence>
<name>A0ABV7Y465_9ACTN</name>
<evidence type="ECO:0000256" key="6">
    <source>
        <dbReference type="SAM" id="Phobius"/>
    </source>
</evidence>
<feature type="transmembrane region" description="Helical" evidence="6">
    <location>
        <begin position="34"/>
        <end position="55"/>
    </location>
</feature>
<feature type="transmembrane region" description="Helical" evidence="6">
    <location>
        <begin position="118"/>
        <end position="136"/>
    </location>
</feature>
<evidence type="ECO:0000313" key="8">
    <source>
        <dbReference type="Proteomes" id="UP001595699"/>
    </source>
</evidence>
<dbReference type="Proteomes" id="UP001595699">
    <property type="component" value="Unassembled WGS sequence"/>
</dbReference>
<organism evidence="7 8">
    <name type="scientific">Tenggerimyces flavus</name>
    <dbReference type="NCBI Taxonomy" id="1708749"/>
    <lineage>
        <taxon>Bacteria</taxon>
        <taxon>Bacillati</taxon>
        <taxon>Actinomycetota</taxon>
        <taxon>Actinomycetes</taxon>
        <taxon>Propionibacteriales</taxon>
        <taxon>Nocardioidaceae</taxon>
        <taxon>Tenggerimyces</taxon>
    </lineage>
</organism>
<feature type="transmembrane region" description="Helical" evidence="6">
    <location>
        <begin position="213"/>
        <end position="234"/>
    </location>
</feature>
<keyword evidence="3 6" id="KW-0812">Transmembrane</keyword>
<keyword evidence="4 6" id="KW-1133">Transmembrane helix</keyword>
<dbReference type="InterPro" id="IPR001851">
    <property type="entry name" value="ABC_transp_permease"/>
</dbReference>
<comment type="subcellular location">
    <subcellularLocation>
        <location evidence="1">Cell membrane</location>
        <topology evidence="1">Multi-pass membrane protein</topology>
    </subcellularLocation>
</comment>
<protein>
    <submittedName>
        <fullName evidence="7">Branched-chain amino acid ABC transporter permease</fullName>
    </submittedName>
</protein>
<proteinExistence type="predicted"/>
<reference evidence="8" key="1">
    <citation type="journal article" date="2019" name="Int. J. Syst. Evol. Microbiol.">
        <title>The Global Catalogue of Microorganisms (GCM) 10K type strain sequencing project: providing services to taxonomists for standard genome sequencing and annotation.</title>
        <authorList>
            <consortium name="The Broad Institute Genomics Platform"/>
            <consortium name="The Broad Institute Genome Sequencing Center for Infectious Disease"/>
            <person name="Wu L."/>
            <person name="Ma J."/>
        </authorList>
    </citation>
    <scope>NUCLEOTIDE SEQUENCE [LARGE SCALE GENOMIC DNA]</scope>
    <source>
        <strain evidence="8">CGMCC 4.7241</strain>
    </source>
</reference>
<feature type="transmembrane region" description="Helical" evidence="6">
    <location>
        <begin position="291"/>
        <end position="313"/>
    </location>
</feature>
<feature type="transmembrane region" description="Helical" evidence="6">
    <location>
        <begin position="9"/>
        <end position="28"/>
    </location>
</feature>
<sequence>MPNDSDRAVLLRRLLFVAGAAVLLAFPWLMPNSYFRYAGVLVLMYAALSTSWSLVGGFTGYVSLGHAAFFGIGAYATALGVIELRLPHVVALLGAALLTAVFAALVGIAAVRVRGASFVIVSIALVAMMNLIAQSARGLTGGSSGLRVPALLESLDRTSNHLVFFYLFLALLGVVLLTWWVIDRSRFGAGLKAIREDEDKAEALGVPTAAYKVFVFGLSAFFTALAGGLYGIWFGNLDPIFVFSIIVGANLVLMALLGGARHLLGPTLGAFIVVPAGEYFLIAFGETQAHIVASGLLLAIVVLFMPDGIIPAVRGLVRRFRPAATSIREQSQEELREVRR</sequence>
<feature type="transmembrane region" description="Helical" evidence="6">
    <location>
        <begin position="88"/>
        <end position="111"/>
    </location>
</feature>
<feature type="transmembrane region" description="Helical" evidence="6">
    <location>
        <begin position="267"/>
        <end position="285"/>
    </location>
</feature>
<dbReference type="PANTHER" id="PTHR30482">
    <property type="entry name" value="HIGH-AFFINITY BRANCHED-CHAIN AMINO ACID TRANSPORT SYSTEM PERMEASE"/>
    <property type="match status" value="1"/>
</dbReference>
<evidence type="ECO:0000256" key="3">
    <source>
        <dbReference type="ARBA" id="ARBA00022692"/>
    </source>
</evidence>
<accession>A0ABV7Y465</accession>
<evidence type="ECO:0000313" key="7">
    <source>
        <dbReference type="EMBL" id="MFC3760061.1"/>
    </source>
</evidence>
<comment type="caution">
    <text evidence="7">The sequence shown here is derived from an EMBL/GenBank/DDBJ whole genome shotgun (WGS) entry which is preliminary data.</text>
</comment>
<dbReference type="InterPro" id="IPR043428">
    <property type="entry name" value="LivM-like"/>
</dbReference>